<accession>A0AAP0F4C9</accession>
<reference evidence="2 3" key="1">
    <citation type="submission" date="2024-01" db="EMBL/GenBank/DDBJ databases">
        <title>Genome assemblies of Stephania.</title>
        <authorList>
            <person name="Yang L."/>
        </authorList>
    </citation>
    <scope>NUCLEOTIDE SEQUENCE [LARGE SCALE GENOMIC DNA]</scope>
    <source>
        <strain evidence="2">QJT</strain>
        <tissue evidence="2">Leaf</tissue>
    </source>
</reference>
<evidence type="ECO:0000313" key="2">
    <source>
        <dbReference type="EMBL" id="KAK9102348.1"/>
    </source>
</evidence>
<proteinExistence type="predicted"/>
<organism evidence="2 3">
    <name type="scientific">Stephania japonica</name>
    <dbReference type="NCBI Taxonomy" id="461633"/>
    <lineage>
        <taxon>Eukaryota</taxon>
        <taxon>Viridiplantae</taxon>
        <taxon>Streptophyta</taxon>
        <taxon>Embryophyta</taxon>
        <taxon>Tracheophyta</taxon>
        <taxon>Spermatophyta</taxon>
        <taxon>Magnoliopsida</taxon>
        <taxon>Ranunculales</taxon>
        <taxon>Menispermaceae</taxon>
        <taxon>Menispermoideae</taxon>
        <taxon>Cissampelideae</taxon>
        <taxon>Stephania</taxon>
    </lineage>
</organism>
<sequence length="127" mass="14650">MKVLDDLVMIFQGFWLSNYVNKGDAEKAGVGGEEVGAGAASRQMENVRWFGIVVSCTNKEDRVVSRTTREDRVDRTTNEAESAERLTEQSQRIDIRVDRVDRKKTNISFLHYRVTLDNVQYVDNRYD</sequence>
<gene>
    <name evidence="2" type="ORF">Sjap_019602</name>
</gene>
<dbReference type="Proteomes" id="UP001417504">
    <property type="component" value="Unassembled WGS sequence"/>
</dbReference>
<evidence type="ECO:0000256" key="1">
    <source>
        <dbReference type="SAM" id="MobiDB-lite"/>
    </source>
</evidence>
<keyword evidence="3" id="KW-1185">Reference proteome</keyword>
<comment type="caution">
    <text evidence="2">The sequence shown here is derived from an EMBL/GenBank/DDBJ whole genome shotgun (WGS) entry which is preliminary data.</text>
</comment>
<protein>
    <submittedName>
        <fullName evidence="2">Uncharacterized protein</fullName>
    </submittedName>
</protein>
<feature type="region of interest" description="Disordered" evidence="1">
    <location>
        <begin position="67"/>
        <end position="87"/>
    </location>
</feature>
<dbReference type="EMBL" id="JBBNAE010000008">
    <property type="protein sequence ID" value="KAK9102348.1"/>
    <property type="molecule type" value="Genomic_DNA"/>
</dbReference>
<evidence type="ECO:0000313" key="3">
    <source>
        <dbReference type="Proteomes" id="UP001417504"/>
    </source>
</evidence>
<dbReference type="AlphaFoldDB" id="A0AAP0F4C9"/>
<name>A0AAP0F4C9_9MAGN</name>